<keyword evidence="6" id="KW-0411">Iron-sulfur</keyword>
<dbReference type="PROSITE" id="PS51296">
    <property type="entry name" value="RIESKE"/>
    <property type="match status" value="1"/>
</dbReference>
<dbReference type="SUPFAM" id="SSF50022">
    <property type="entry name" value="ISP domain"/>
    <property type="match status" value="1"/>
</dbReference>
<dbReference type="CDD" id="cd03469">
    <property type="entry name" value="Rieske_RO_Alpha_N"/>
    <property type="match status" value="1"/>
</dbReference>
<name>A0A4Y9ERD7_9SPHN</name>
<dbReference type="SUPFAM" id="SSF55961">
    <property type="entry name" value="Bet v1-like"/>
    <property type="match status" value="1"/>
</dbReference>
<comment type="cofactor">
    <cofactor evidence="1">
        <name>Fe cation</name>
        <dbReference type="ChEBI" id="CHEBI:24875"/>
    </cofactor>
</comment>
<keyword evidence="5" id="KW-0408">Iron</keyword>
<proteinExistence type="predicted"/>
<dbReference type="AlphaFoldDB" id="A0A4Y9ERD7"/>
<keyword evidence="4" id="KW-0560">Oxidoreductase</keyword>
<evidence type="ECO:0000313" key="9">
    <source>
        <dbReference type="Proteomes" id="UP000297737"/>
    </source>
</evidence>
<reference evidence="8 9" key="1">
    <citation type="submission" date="2019-02" db="EMBL/GenBank/DDBJ databases">
        <title>Polymorphobacter sp. isolated from the lake at the Tibet of China.</title>
        <authorList>
            <person name="Li A."/>
        </authorList>
    </citation>
    <scope>NUCLEOTIDE SEQUENCE [LARGE SCALE GENOMIC DNA]</scope>
    <source>
        <strain evidence="8 9">DJ1R-1</strain>
    </source>
</reference>
<feature type="domain" description="Rieske" evidence="7">
    <location>
        <begin position="66"/>
        <end position="173"/>
    </location>
</feature>
<dbReference type="CDD" id="cd08882">
    <property type="entry name" value="RHO_alpha_C_MupW-like"/>
    <property type="match status" value="1"/>
</dbReference>
<evidence type="ECO:0000259" key="7">
    <source>
        <dbReference type="PROSITE" id="PS51296"/>
    </source>
</evidence>
<dbReference type="OrthoDB" id="7458380at2"/>
<dbReference type="Pfam" id="PF00848">
    <property type="entry name" value="Ring_hydroxyl_A"/>
    <property type="match status" value="1"/>
</dbReference>
<dbReference type="InterPro" id="IPR015879">
    <property type="entry name" value="Ring_hydroxy_dOase_asu_C_dom"/>
</dbReference>
<evidence type="ECO:0000256" key="4">
    <source>
        <dbReference type="ARBA" id="ARBA00023002"/>
    </source>
</evidence>
<evidence type="ECO:0000256" key="1">
    <source>
        <dbReference type="ARBA" id="ARBA00001962"/>
    </source>
</evidence>
<evidence type="ECO:0000313" key="8">
    <source>
        <dbReference type="EMBL" id="TFU05900.1"/>
    </source>
</evidence>
<dbReference type="GO" id="GO:0051213">
    <property type="term" value="F:dioxygenase activity"/>
    <property type="evidence" value="ECO:0007669"/>
    <property type="project" value="UniProtKB-KW"/>
</dbReference>
<protein>
    <submittedName>
        <fullName evidence="8">Aromatic ring-hydroxylating dioxygenase subunit alpha</fullName>
    </submittedName>
</protein>
<evidence type="ECO:0000256" key="6">
    <source>
        <dbReference type="ARBA" id="ARBA00023014"/>
    </source>
</evidence>
<keyword evidence="9" id="KW-1185">Reference proteome</keyword>
<dbReference type="GO" id="GO:0005506">
    <property type="term" value="F:iron ion binding"/>
    <property type="evidence" value="ECO:0007669"/>
    <property type="project" value="InterPro"/>
</dbReference>
<evidence type="ECO:0000256" key="3">
    <source>
        <dbReference type="ARBA" id="ARBA00022723"/>
    </source>
</evidence>
<dbReference type="PANTHER" id="PTHR43756">
    <property type="entry name" value="CHOLINE MONOOXYGENASE, CHLOROPLASTIC"/>
    <property type="match status" value="1"/>
</dbReference>
<comment type="caution">
    <text evidence="8">The sequence shown here is derived from an EMBL/GenBank/DDBJ whole genome shotgun (WGS) entry which is preliminary data.</text>
</comment>
<gene>
    <name evidence="8" type="ORF">EUV02_02420</name>
</gene>
<dbReference type="PRINTS" id="PR00090">
    <property type="entry name" value="RNGDIOXGNASE"/>
</dbReference>
<sequence>MSAAIPAGRPAPSVQQVYDRDTNPAPAVLRAESPATGQSTADVSAERYFSKDWHDREVEQVWRRTWQLACRIEEIPNVGDHVVYDIVHDSLIVVRTGPTEIRAYVNSCLHRGTRLRDSGGCVKALRCPFHGFTWNLDGKLTVIPGGWDFAHIDRHDFNLPEAKVGTWAGFVFVNLDPTCEPLETYLEILPEHFNAFRLEDRYKAAHVAKIMPCNWKLALEAFIEAYHVPCAHPQVMAYYGDENTQYDVWPGVRHVSRMISVQGVPSPARANTPDDVVVEHMRRDMPFFAGKPIDTNGTTPRAALAARAREKIGKSSGTDMSALSDAESLDLIEYLLFPNMVPWGGQSLPITYRFRPNGDDPETCIMEIMFLFAKAPDGSHPKPAEITWLGIDEPWATAKELGSAAMVADQDTDNLKRIQRGLRASKKPGVTLAAYQESRIRHYHATLDSYMAGGNG</sequence>
<dbReference type="Gene3D" id="3.90.380.10">
    <property type="entry name" value="Naphthalene 1,2-dioxygenase Alpha Subunit, Chain A, domain 1"/>
    <property type="match status" value="1"/>
</dbReference>
<dbReference type="InterPro" id="IPR036922">
    <property type="entry name" value="Rieske_2Fe-2S_sf"/>
</dbReference>
<dbReference type="Gene3D" id="2.102.10.10">
    <property type="entry name" value="Rieske [2Fe-2S] iron-sulphur domain"/>
    <property type="match status" value="1"/>
</dbReference>
<dbReference type="Pfam" id="PF00355">
    <property type="entry name" value="Rieske"/>
    <property type="match status" value="1"/>
</dbReference>
<dbReference type="GO" id="GO:0051537">
    <property type="term" value="F:2 iron, 2 sulfur cluster binding"/>
    <property type="evidence" value="ECO:0007669"/>
    <property type="project" value="UniProtKB-KW"/>
</dbReference>
<evidence type="ECO:0000256" key="2">
    <source>
        <dbReference type="ARBA" id="ARBA00022714"/>
    </source>
</evidence>
<keyword evidence="3" id="KW-0479">Metal-binding</keyword>
<dbReference type="RefSeq" id="WP_135244624.1">
    <property type="nucleotide sequence ID" value="NZ_SIHO01000001.1"/>
</dbReference>
<dbReference type="InterPro" id="IPR017941">
    <property type="entry name" value="Rieske_2Fe-2S"/>
</dbReference>
<dbReference type="EMBL" id="SIHO01000001">
    <property type="protein sequence ID" value="TFU05900.1"/>
    <property type="molecule type" value="Genomic_DNA"/>
</dbReference>
<accession>A0A4Y9ERD7</accession>
<organism evidence="8 9">
    <name type="scientific">Glacieibacterium arshaanense</name>
    <dbReference type="NCBI Taxonomy" id="2511025"/>
    <lineage>
        <taxon>Bacteria</taxon>
        <taxon>Pseudomonadati</taxon>
        <taxon>Pseudomonadota</taxon>
        <taxon>Alphaproteobacteria</taxon>
        <taxon>Sphingomonadales</taxon>
        <taxon>Sphingosinicellaceae</taxon>
        <taxon>Glacieibacterium</taxon>
    </lineage>
</organism>
<evidence type="ECO:0000256" key="5">
    <source>
        <dbReference type="ARBA" id="ARBA00023004"/>
    </source>
</evidence>
<keyword evidence="8" id="KW-0223">Dioxygenase</keyword>
<dbReference type="PANTHER" id="PTHR43756:SF5">
    <property type="entry name" value="CHOLINE MONOOXYGENASE, CHLOROPLASTIC"/>
    <property type="match status" value="1"/>
</dbReference>
<dbReference type="InterPro" id="IPR001663">
    <property type="entry name" value="Rng_hydr_dOase-A"/>
</dbReference>
<dbReference type="Proteomes" id="UP000297737">
    <property type="component" value="Unassembled WGS sequence"/>
</dbReference>
<keyword evidence="2" id="KW-0001">2Fe-2S</keyword>